<protein>
    <submittedName>
        <fullName evidence="2">PIG-L family deacetylase</fullName>
    </submittedName>
</protein>
<dbReference type="RefSeq" id="WP_378019848.1">
    <property type="nucleotide sequence ID" value="NZ_JBHSKG010000002.1"/>
</dbReference>
<evidence type="ECO:0000313" key="3">
    <source>
        <dbReference type="Proteomes" id="UP001596175"/>
    </source>
</evidence>
<dbReference type="InterPro" id="IPR024078">
    <property type="entry name" value="LmbE-like_dom_sf"/>
</dbReference>
<name>A0ABV9Z8E6_9PSEU</name>
<sequence length="264" mass="28211">MRGQTPPFLADVAPGEALLFLSAHLDDAVLSCGGLMAHLADRHPLVVVTVFSEAGDPPHTRAARTFLRQCGADDAASLFAARRAEDRAVLDGLGARTVHLGEVDALFRRRDVPAALDRAGRAVPELVHRYPTYRFDIALGRVSGGDGALVDAVTPRVRALADEAGARTVFCPVGVGRHVDHLLTRRVGEALGLRVIHYSDFPYDLTHATDPAFLAAHGATRRSFADGTADRERLVRGYATQVDALFGDGTVPATPEVYYAAGAR</sequence>
<dbReference type="InterPro" id="IPR003737">
    <property type="entry name" value="GlcNAc_PI_deacetylase-related"/>
</dbReference>
<organism evidence="2 3">
    <name type="scientific">Actinomycetospora rhizophila</name>
    <dbReference type="NCBI Taxonomy" id="1416876"/>
    <lineage>
        <taxon>Bacteria</taxon>
        <taxon>Bacillati</taxon>
        <taxon>Actinomycetota</taxon>
        <taxon>Actinomycetes</taxon>
        <taxon>Pseudonocardiales</taxon>
        <taxon>Pseudonocardiaceae</taxon>
        <taxon>Actinomycetospora</taxon>
    </lineage>
</organism>
<accession>A0ABV9Z8E6</accession>
<proteinExistence type="predicted"/>
<evidence type="ECO:0000256" key="1">
    <source>
        <dbReference type="ARBA" id="ARBA00022833"/>
    </source>
</evidence>
<keyword evidence="3" id="KW-1185">Reference proteome</keyword>
<dbReference type="SUPFAM" id="SSF102588">
    <property type="entry name" value="LmbE-like"/>
    <property type="match status" value="1"/>
</dbReference>
<dbReference type="Gene3D" id="3.40.50.10320">
    <property type="entry name" value="LmbE-like"/>
    <property type="match status" value="1"/>
</dbReference>
<dbReference type="Pfam" id="PF02585">
    <property type="entry name" value="PIG-L"/>
    <property type="match status" value="1"/>
</dbReference>
<dbReference type="EMBL" id="JBHSKG010000002">
    <property type="protein sequence ID" value="MFC5137629.1"/>
    <property type="molecule type" value="Genomic_DNA"/>
</dbReference>
<gene>
    <name evidence="2" type="ORF">ACFPK1_05250</name>
</gene>
<reference evidence="3" key="1">
    <citation type="journal article" date="2019" name="Int. J. Syst. Evol. Microbiol.">
        <title>The Global Catalogue of Microorganisms (GCM) 10K type strain sequencing project: providing services to taxonomists for standard genome sequencing and annotation.</title>
        <authorList>
            <consortium name="The Broad Institute Genomics Platform"/>
            <consortium name="The Broad Institute Genome Sequencing Center for Infectious Disease"/>
            <person name="Wu L."/>
            <person name="Ma J."/>
        </authorList>
    </citation>
    <scope>NUCLEOTIDE SEQUENCE [LARGE SCALE GENOMIC DNA]</scope>
    <source>
        <strain evidence="3">XZYJ18</strain>
    </source>
</reference>
<evidence type="ECO:0000313" key="2">
    <source>
        <dbReference type="EMBL" id="MFC5137629.1"/>
    </source>
</evidence>
<dbReference type="Proteomes" id="UP001596175">
    <property type="component" value="Unassembled WGS sequence"/>
</dbReference>
<comment type="caution">
    <text evidence="2">The sequence shown here is derived from an EMBL/GenBank/DDBJ whole genome shotgun (WGS) entry which is preliminary data.</text>
</comment>
<keyword evidence="1" id="KW-0862">Zinc</keyword>